<dbReference type="Proteomes" id="UP000325787">
    <property type="component" value="Chromosome"/>
</dbReference>
<dbReference type="SUPFAM" id="SSF52091">
    <property type="entry name" value="SpoIIaa-like"/>
    <property type="match status" value="1"/>
</dbReference>
<name>A0A5Q0H1X9_SACSY</name>
<dbReference type="EMBL" id="CP034550">
    <property type="protein sequence ID" value="QFZ19810.1"/>
    <property type="molecule type" value="Genomic_DNA"/>
</dbReference>
<accession>A0A5Q0H1X9</accession>
<dbReference type="CDD" id="cd07043">
    <property type="entry name" value="STAS_anti-anti-sigma_factors"/>
    <property type="match status" value="1"/>
</dbReference>
<reference evidence="3" key="1">
    <citation type="journal article" date="2021" name="Curr. Microbiol.">
        <title>Complete genome of nocamycin-producing strain Saccharothrix syringae NRRL B-16468 reveals the biosynthetic potential for secondary metabolites.</title>
        <authorList>
            <person name="Mo X."/>
            <person name="Yang S."/>
        </authorList>
    </citation>
    <scope>NUCLEOTIDE SEQUENCE [LARGE SCALE GENOMIC DNA]</scope>
    <source>
        <strain evidence="3">ATCC 51364 / DSM 43886 / JCM 6844 / KCTC 9398 / NBRC 14523 / NRRL B-16468 / INA 2240</strain>
    </source>
</reference>
<sequence>MEVGRVTAPEHLTCTVVLVDDRTARVLVSGDLVHGNGDVLRDAISDLLAEHRPAHLHLDFTDLSLCDSTGLSVLLGARRAADAVGAALHLEHRPAWLDRVLRRTGTFHHLVPDQVEDRRTG</sequence>
<gene>
    <name evidence="2" type="ORF">EKG83_22395</name>
</gene>
<evidence type="ECO:0000313" key="2">
    <source>
        <dbReference type="EMBL" id="QFZ19810.1"/>
    </source>
</evidence>
<dbReference type="Gene3D" id="3.30.750.24">
    <property type="entry name" value="STAS domain"/>
    <property type="match status" value="1"/>
</dbReference>
<dbReference type="PROSITE" id="PS50801">
    <property type="entry name" value="STAS"/>
    <property type="match status" value="1"/>
</dbReference>
<dbReference type="OrthoDB" id="4249752at2"/>
<dbReference type="Pfam" id="PF13466">
    <property type="entry name" value="STAS_2"/>
    <property type="match status" value="1"/>
</dbReference>
<organism evidence="2 3">
    <name type="scientific">Saccharothrix syringae</name>
    <name type="common">Nocardiopsis syringae</name>
    <dbReference type="NCBI Taxonomy" id="103733"/>
    <lineage>
        <taxon>Bacteria</taxon>
        <taxon>Bacillati</taxon>
        <taxon>Actinomycetota</taxon>
        <taxon>Actinomycetes</taxon>
        <taxon>Pseudonocardiales</taxon>
        <taxon>Pseudonocardiaceae</taxon>
        <taxon>Saccharothrix</taxon>
    </lineage>
</organism>
<evidence type="ECO:0000259" key="1">
    <source>
        <dbReference type="PROSITE" id="PS50801"/>
    </source>
</evidence>
<protein>
    <submittedName>
        <fullName evidence="2">Anti-sigma factor antagonist</fullName>
    </submittedName>
</protein>
<evidence type="ECO:0000313" key="3">
    <source>
        <dbReference type="Proteomes" id="UP000325787"/>
    </source>
</evidence>
<proteinExistence type="predicted"/>
<feature type="domain" description="STAS" evidence="1">
    <location>
        <begin position="28"/>
        <end position="121"/>
    </location>
</feature>
<dbReference type="AlphaFoldDB" id="A0A5Q0H1X9"/>
<dbReference type="KEGG" id="ssyi:EKG83_22395"/>
<dbReference type="InterPro" id="IPR002645">
    <property type="entry name" value="STAS_dom"/>
</dbReference>
<keyword evidence="3" id="KW-1185">Reference proteome</keyword>
<dbReference type="InterPro" id="IPR036513">
    <property type="entry name" value="STAS_dom_sf"/>
</dbReference>
<dbReference type="InterPro" id="IPR058548">
    <property type="entry name" value="MlaB-like_STAS"/>
</dbReference>